<evidence type="ECO:0000313" key="4">
    <source>
        <dbReference type="Proteomes" id="UP000289738"/>
    </source>
</evidence>
<accession>A0A445AEG0</accession>
<gene>
    <name evidence="3" type="ORF">Ahy_B02g058346</name>
</gene>
<feature type="transmembrane region" description="Helical" evidence="2">
    <location>
        <begin position="118"/>
        <end position="138"/>
    </location>
</feature>
<dbReference type="Proteomes" id="UP000289738">
    <property type="component" value="Chromosome B02"/>
</dbReference>
<keyword evidence="2" id="KW-0472">Membrane</keyword>
<feature type="compositionally biased region" description="Polar residues" evidence="1">
    <location>
        <begin position="8"/>
        <end position="26"/>
    </location>
</feature>
<feature type="region of interest" description="Disordered" evidence="1">
    <location>
        <begin position="1"/>
        <end position="26"/>
    </location>
</feature>
<evidence type="ECO:0000256" key="1">
    <source>
        <dbReference type="SAM" id="MobiDB-lite"/>
    </source>
</evidence>
<dbReference type="AlphaFoldDB" id="A0A445AEG0"/>
<sequence length="140" mass="16013">MVGGRSTAVGSSIRSPSSGNWARSQNQNRSARVPEWCRCGYHPILRWSRTESNPNKPFFGCSNYNIRGKTWCGMFVWADIGQEESARIADSDRVNGGMKMNLAWRVGRLEDDIRSQKFMNLLMVDVFMMVVCLLVMCYKF</sequence>
<evidence type="ECO:0000256" key="2">
    <source>
        <dbReference type="SAM" id="Phobius"/>
    </source>
</evidence>
<organism evidence="3 4">
    <name type="scientific">Arachis hypogaea</name>
    <name type="common">Peanut</name>
    <dbReference type="NCBI Taxonomy" id="3818"/>
    <lineage>
        <taxon>Eukaryota</taxon>
        <taxon>Viridiplantae</taxon>
        <taxon>Streptophyta</taxon>
        <taxon>Embryophyta</taxon>
        <taxon>Tracheophyta</taxon>
        <taxon>Spermatophyta</taxon>
        <taxon>Magnoliopsida</taxon>
        <taxon>eudicotyledons</taxon>
        <taxon>Gunneridae</taxon>
        <taxon>Pentapetalae</taxon>
        <taxon>rosids</taxon>
        <taxon>fabids</taxon>
        <taxon>Fabales</taxon>
        <taxon>Fabaceae</taxon>
        <taxon>Papilionoideae</taxon>
        <taxon>50 kb inversion clade</taxon>
        <taxon>dalbergioids sensu lato</taxon>
        <taxon>Dalbergieae</taxon>
        <taxon>Pterocarpus clade</taxon>
        <taxon>Arachis</taxon>
    </lineage>
</organism>
<reference evidence="3 4" key="1">
    <citation type="submission" date="2019-01" db="EMBL/GenBank/DDBJ databases">
        <title>Sequencing of cultivated peanut Arachis hypogaea provides insights into genome evolution and oil improvement.</title>
        <authorList>
            <person name="Chen X."/>
        </authorList>
    </citation>
    <scope>NUCLEOTIDE SEQUENCE [LARGE SCALE GENOMIC DNA]</scope>
    <source>
        <strain evidence="4">cv. Fuhuasheng</strain>
        <tissue evidence="3">Leaves</tissue>
    </source>
</reference>
<dbReference type="EMBL" id="SDMP01000012">
    <property type="protein sequence ID" value="RYR24801.1"/>
    <property type="molecule type" value="Genomic_DNA"/>
</dbReference>
<keyword evidence="2" id="KW-1133">Transmembrane helix</keyword>
<proteinExistence type="predicted"/>
<keyword evidence="2" id="KW-0812">Transmembrane</keyword>
<keyword evidence="4" id="KW-1185">Reference proteome</keyword>
<evidence type="ECO:0008006" key="5">
    <source>
        <dbReference type="Google" id="ProtNLM"/>
    </source>
</evidence>
<comment type="caution">
    <text evidence="3">The sequence shown here is derived from an EMBL/GenBank/DDBJ whole genome shotgun (WGS) entry which is preliminary data.</text>
</comment>
<evidence type="ECO:0000313" key="3">
    <source>
        <dbReference type="EMBL" id="RYR24801.1"/>
    </source>
</evidence>
<protein>
    <recommendedName>
        <fullName evidence="5">Zinc finger GRF-type domain-containing protein</fullName>
    </recommendedName>
</protein>
<name>A0A445AEG0_ARAHY</name>